<proteinExistence type="predicted"/>
<comment type="caution">
    <text evidence="1">The sequence shown here is derived from an EMBL/GenBank/DDBJ whole genome shotgun (WGS) entry which is preliminary data.</text>
</comment>
<reference evidence="1 2" key="1">
    <citation type="submission" date="2019-11" db="EMBL/GenBank/DDBJ databases">
        <authorList>
            <person name="Zhang X.Y."/>
        </authorList>
    </citation>
    <scope>NUCLEOTIDE SEQUENCE [LARGE SCALE GENOMIC DNA]</scope>
    <source>
        <strain evidence="1 2">C176</strain>
    </source>
</reference>
<accession>A0A6N7QNK8</accession>
<evidence type="ECO:0000313" key="1">
    <source>
        <dbReference type="EMBL" id="MRH77622.1"/>
    </source>
</evidence>
<name>A0A6N7QNK8_9GAMM</name>
<keyword evidence="2" id="KW-1185">Reference proteome</keyword>
<dbReference type="AlphaFoldDB" id="A0A6N7QNK8"/>
<dbReference type="RefSeq" id="WP_153718658.1">
    <property type="nucleotide sequence ID" value="NZ_WJPP01000001.1"/>
</dbReference>
<evidence type="ECO:0000313" key="2">
    <source>
        <dbReference type="Proteomes" id="UP000433788"/>
    </source>
</evidence>
<organism evidence="1 2">
    <name type="scientific">Spiribacter salilacus</name>
    <dbReference type="NCBI Taxonomy" id="2664894"/>
    <lineage>
        <taxon>Bacteria</taxon>
        <taxon>Pseudomonadati</taxon>
        <taxon>Pseudomonadota</taxon>
        <taxon>Gammaproteobacteria</taxon>
        <taxon>Chromatiales</taxon>
        <taxon>Ectothiorhodospiraceae</taxon>
        <taxon>Spiribacter</taxon>
    </lineage>
</organism>
<protein>
    <submittedName>
        <fullName evidence="1">Uncharacterized protein</fullName>
    </submittedName>
</protein>
<sequence length="81" mass="9389">MLRVFREPDGTWSSDRYGMGVTPRWRDGPKRADSIEEFEDEVADRLAILLLVDPGVSLDNVGRRINNDIFWLFYEVEAEAD</sequence>
<dbReference type="Proteomes" id="UP000433788">
    <property type="component" value="Unassembled WGS sequence"/>
</dbReference>
<dbReference type="EMBL" id="WJPP01000001">
    <property type="protein sequence ID" value="MRH77622.1"/>
    <property type="molecule type" value="Genomic_DNA"/>
</dbReference>
<gene>
    <name evidence="1" type="ORF">GH984_02775</name>
</gene>